<evidence type="ECO:0000256" key="7">
    <source>
        <dbReference type="ARBA" id="ARBA00023235"/>
    </source>
</evidence>
<evidence type="ECO:0000313" key="13">
    <source>
        <dbReference type="Proteomes" id="UP001642483"/>
    </source>
</evidence>
<protein>
    <recommendedName>
        <fullName evidence="4">DNA topoisomerase 1</fullName>
        <ecNumber evidence="3">5.6.2.1</ecNumber>
    </recommendedName>
    <alternativeName>
        <fullName evidence="8">DNA topoisomerase I</fullName>
    </alternativeName>
</protein>
<gene>
    <name evidence="12" type="ORF">CVLEPA_LOCUS29299</name>
</gene>
<dbReference type="InterPro" id="IPR013034">
    <property type="entry name" value="DNA_topo_DNA_db_N_dom1"/>
</dbReference>
<evidence type="ECO:0000256" key="6">
    <source>
        <dbReference type="ARBA" id="ARBA00023125"/>
    </source>
</evidence>
<evidence type="ECO:0000256" key="3">
    <source>
        <dbReference type="ARBA" id="ARBA00012891"/>
    </source>
</evidence>
<dbReference type="InterPro" id="IPR013500">
    <property type="entry name" value="TopoI_cat_euk"/>
</dbReference>
<dbReference type="Proteomes" id="UP001642483">
    <property type="component" value="Unassembled WGS sequence"/>
</dbReference>
<feature type="transmembrane region" description="Helical" evidence="10">
    <location>
        <begin position="472"/>
        <end position="492"/>
    </location>
</feature>
<evidence type="ECO:0000313" key="12">
    <source>
        <dbReference type="EMBL" id="CAK8696113.1"/>
    </source>
</evidence>
<evidence type="ECO:0000256" key="1">
    <source>
        <dbReference type="ARBA" id="ARBA00000213"/>
    </source>
</evidence>
<sequence length="498" mass="58534">MEKAYGNANNDFKAIQSKNGKWKTLQNKGPLFPPQYEPLPDDVHFMYDGKRKKLQPKSEEVMTYYAKITNDVYKSNEVFRRNFFNDWKMVMSKEEKNEITELEKCDFNFVLKHFQSIPKEKTKNKTEGYEFCIWDGCEEKIENFKLEPPGLFMGRGDHPKNGRVKKRIVPEQITINCSRDKIPNPPTGHKWKSVCHNNNVFWLASWEDRVAEKTKYIKLHPSSQIQVGKRDKQKYDIARQLGSKIEEIQKNYYEDLDSSDPMKKESAVALYFIDKLAMRPGNEKNEDNSANTFGCCTLRWEHIRLHEHLDDEYNVVKFDFLGKDYVRYVRTVSVLEKVFKNLEEFRKNNTDKVFSTVNNSTLNKHLNKFMDGLTVKVFRTYNASSTFEAELIKLTNQNCKDDHDEKSLLECHKQANMIAAEKLNHRRSVSQNVSKRRNELHEKAVWIVNESFFLFLLITVIRLLVVINQQVIICIANIFVINLSFCFSLSIFTNNTMN</sequence>
<name>A0ABP0GWJ7_CLALP</name>
<dbReference type="SUPFAM" id="SSF56741">
    <property type="entry name" value="Eukaryotic DNA topoisomerase I, N-terminal DNA-binding fragment"/>
    <property type="match status" value="1"/>
</dbReference>
<keyword evidence="13" id="KW-1185">Reference proteome</keyword>
<dbReference type="PANTHER" id="PTHR10290">
    <property type="entry name" value="DNA TOPOISOMERASE I"/>
    <property type="match status" value="1"/>
</dbReference>
<dbReference type="Pfam" id="PF01028">
    <property type="entry name" value="Topoisom_I"/>
    <property type="match status" value="1"/>
</dbReference>
<keyword evidence="10" id="KW-0812">Transmembrane</keyword>
<dbReference type="EMBL" id="CAWYQH010000152">
    <property type="protein sequence ID" value="CAK8696113.1"/>
    <property type="molecule type" value="Genomic_DNA"/>
</dbReference>
<dbReference type="PROSITE" id="PS52038">
    <property type="entry name" value="TOPO_IB_2"/>
    <property type="match status" value="1"/>
</dbReference>
<dbReference type="Gene3D" id="3.90.15.10">
    <property type="entry name" value="Topoisomerase I, Chain A, domain 3"/>
    <property type="match status" value="1"/>
</dbReference>
<evidence type="ECO:0000256" key="2">
    <source>
        <dbReference type="ARBA" id="ARBA00006645"/>
    </source>
</evidence>
<evidence type="ECO:0000256" key="8">
    <source>
        <dbReference type="ARBA" id="ARBA00033297"/>
    </source>
</evidence>
<dbReference type="InterPro" id="IPR011010">
    <property type="entry name" value="DNA_brk_join_enz"/>
</dbReference>
<dbReference type="InterPro" id="IPR001631">
    <property type="entry name" value="TopoI"/>
</dbReference>
<evidence type="ECO:0000256" key="5">
    <source>
        <dbReference type="ARBA" id="ARBA00023029"/>
    </source>
</evidence>
<feature type="domain" description="DNA topoisomerase I eukaryotic-type" evidence="11">
    <location>
        <begin position="151"/>
        <end position="488"/>
    </location>
</feature>
<comment type="caution">
    <text evidence="12">The sequence shown here is derived from an EMBL/GenBank/DDBJ whole genome shotgun (WGS) entry which is preliminary data.</text>
</comment>
<comment type="catalytic activity">
    <reaction evidence="1">
        <text>ATP-independent breakage of single-stranded DNA, followed by passage and rejoining.</text>
        <dbReference type="EC" id="5.6.2.1"/>
    </reaction>
</comment>
<evidence type="ECO:0000259" key="11">
    <source>
        <dbReference type="SMART" id="SM00435"/>
    </source>
</evidence>
<dbReference type="InterPro" id="IPR036202">
    <property type="entry name" value="TopoI_DNA-bd_euk_N_sf"/>
</dbReference>
<dbReference type="EC" id="5.6.2.1" evidence="3"/>
<dbReference type="Pfam" id="PF02919">
    <property type="entry name" value="Topoisom_I_N"/>
    <property type="match status" value="1"/>
</dbReference>
<dbReference type="InterPro" id="IPR008336">
    <property type="entry name" value="TopoI_DNA-bd_euk"/>
</dbReference>
<dbReference type="SMART" id="SM00435">
    <property type="entry name" value="TOPEUc"/>
    <property type="match status" value="1"/>
</dbReference>
<evidence type="ECO:0000256" key="10">
    <source>
        <dbReference type="SAM" id="Phobius"/>
    </source>
</evidence>
<keyword evidence="10" id="KW-0472">Membrane</keyword>
<keyword evidence="5" id="KW-0799">Topoisomerase</keyword>
<organism evidence="12 13">
    <name type="scientific">Clavelina lepadiformis</name>
    <name type="common">Light-bulb sea squirt</name>
    <name type="synonym">Ascidia lepadiformis</name>
    <dbReference type="NCBI Taxonomy" id="159417"/>
    <lineage>
        <taxon>Eukaryota</taxon>
        <taxon>Metazoa</taxon>
        <taxon>Chordata</taxon>
        <taxon>Tunicata</taxon>
        <taxon>Ascidiacea</taxon>
        <taxon>Aplousobranchia</taxon>
        <taxon>Clavelinidae</taxon>
        <taxon>Clavelina</taxon>
    </lineage>
</organism>
<dbReference type="PANTHER" id="PTHR10290:SF3">
    <property type="entry name" value="DNA TOPOISOMERASE 1"/>
    <property type="match status" value="1"/>
</dbReference>
<dbReference type="Gene3D" id="1.10.10.41">
    <property type="entry name" value="Yeast DNA topoisomerase - domain 1"/>
    <property type="match status" value="1"/>
</dbReference>
<reference evidence="12 13" key="1">
    <citation type="submission" date="2024-02" db="EMBL/GenBank/DDBJ databases">
        <authorList>
            <person name="Daric V."/>
            <person name="Darras S."/>
        </authorList>
    </citation>
    <scope>NUCLEOTIDE SEQUENCE [LARGE SCALE GENOMIC DNA]</scope>
</reference>
<keyword evidence="7" id="KW-0413">Isomerase</keyword>
<evidence type="ECO:0000256" key="9">
    <source>
        <dbReference type="PROSITE-ProRule" id="PRU01382"/>
    </source>
</evidence>
<dbReference type="SUPFAM" id="SSF56349">
    <property type="entry name" value="DNA breaking-rejoining enzymes"/>
    <property type="match status" value="1"/>
</dbReference>
<proteinExistence type="inferred from homology"/>
<dbReference type="InterPro" id="IPR014711">
    <property type="entry name" value="TopoI_cat_a-hlx-sub_euk"/>
</dbReference>
<comment type="caution">
    <text evidence="9">Lacks conserved residue(s) required for the propagation of feature annotation.</text>
</comment>
<keyword evidence="6 9" id="KW-0238">DNA-binding</keyword>
<comment type="similarity">
    <text evidence="2">Belongs to the type IB topoisomerase family.</text>
</comment>
<dbReference type="Gene3D" id="2.170.11.10">
    <property type="entry name" value="DNA Topoisomerase I, domain 2"/>
    <property type="match status" value="1"/>
</dbReference>
<dbReference type="InterPro" id="IPR013499">
    <property type="entry name" value="TopoI_euk"/>
</dbReference>
<dbReference type="InterPro" id="IPR051062">
    <property type="entry name" value="Topoisomerase_IB"/>
</dbReference>
<keyword evidence="10" id="KW-1133">Transmembrane helix</keyword>
<dbReference type="InterPro" id="IPR013030">
    <property type="entry name" value="DNA_topo_DNA_db_N_dom2"/>
</dbReference>
<evidence type="ECO:0000256" key="4">
    <source>
        <dbReference type="ARBA" id="ARBA00019632"/>
    </source>
</evidence>
<feature type="transmembrane region" description="Helical" evidence="10">
    <location>
        <begin position="444"/>
        <end position="465"/>
    </location>
</feature>
<dbReference type="PRINTS" id="PR00416">
    <property type="entry name" value="EUTPISMRASEI"/>
</dbReference>
<accession>A0ABP0GWJ7</accession>